<keyword evidence="2" id="KW-0810">Translation regulation</keyword>
<dbReference type="InterPro" id="IPR004394">
    <property type="entry name" value="Iojap/RsfS/C7orf30"/>
</dbReference>
<comment type="similarity">
    <text evidence="1 2">Belongs to the Iojap/RsfS family.</text>
</comment>
<keyword evidence="2" id="KW-0963">Cytoplasm</keyword>
<dbReference type="SUPFAM" id="SSF81301">
    <property type="entry name" value="Nucleotidyltransferase"/>
    <property type="match status" value="1"/>
</dbReference>
<dbReference type="Pfam" id="PF02410">
    <property type="entry name" value="RsfS"/>
    <property type="match status" value="1"/>
</dbReference>
<evidence type="ECO:0000313" key="3">
    <source>
        <dbReference type="EMBL" id="HIU39160.1"/>
    </source>
</evidence>
<dbReference type="NCBIfam" id="TIGR00090">
    <property type="entry name" value="rsfS_iojap_ybeB"/>
    <property type="match status" value="1"/>
</dbReference>
<dbReference type="GO" id="GO:0017148">
    <property type="term" value="P:negative regulation of translation"/>
    <property type="evidence" value="ECO:0007669"/>
    <property type="project" value="UniProtKB-UniRule"/>
</dbReference>
<reference evidence="3" key="2">
    <citation type="journal article" date="2021" name="PeerJ">
        <title>Extensive microbial diversity within the chicken gut microbiome revealed by metagenomics and culture.</title>
        <authorList>
            <person name="Gilroy R."/>
            <person name="Ravi A."/>
            <person name="Getino M."/>
            <person name="Pursley I."/>
            <person name="Horton D.L."/>
            <person name="Alikhan N.F."/>
            <person name="Baker D."/>
            <person name="Gharbi K."/>
            <person name="Hall N."/>
            <person name="Watson M."/>
            <person name="Adriaenssens E.M."/>
            <person name="Foster-Nyarko E."/>
            <person name="Jarju S."/>
            <person name="Secka A."/>
            <person name="Antonio M."/>
            <person name="Oren A."/>
            <person name="Chaudhuri R.R."/>
            <person name="La Ragione R."/>
            <person name="Hildebrand F."/>
            <person name="Pallen M.J."/>
        </authorList>
    </citation>
    <scope>NUCLEOTIDE SEQUENCE</scope>
    <source>
        <strain evidence="3">17073</strain>
    </source>
</reference>
<protein>
    <recommendedName>
        <fullName evidence="2">Ribosomal silencing factor RsfS</fullName>
    </recommendedName>
</protein>
<sequence>MANNQELLTLIIEGIQEKKGKKITHVNLSELEHASTQHFIICEGSSTMQVSAIADSVREYVQEHAGVKPFNYDGYKNAQWIVIDYGFVYVHVFLPEYREYYNLEQLWSDACVTTVPDLD</sequence>
<dbReference type="GO" id="GO:0042256">
    <property type="term" value="P:cytosolic ribosome assembly"/>
    <property type="evidence" value="ECO:0007669"/>
    <property type="project" value="UniProtKB-UniRule"/>
</dbReference>
<comment type="caution">
    <text evidence="3">The sequence shown here is derived from an EMBL/GenBank/DDBJ whole genome shotgun (WGS) entry which is preliminary data.</text>
</comment>
<comment type="subcellular location">
    <subcellularLocation>
        <location evidence="2">Cytoplasm</location>
    </subcellularLocation>
</comment>
<dbReference type="HAMAP" id="MF_01477">
    <property type="entry name" value="Iojap_RsfS"/>
    <property type="match status" value="1"/>
</dbReference>
<comment type="subunit">
    <text evidence="2">Interacts with ribosomal protein uL14 (rplN).</text>
</comment>
<reference evidence="3" key="1">
    <citation type="submission" date="2020-10" db="EMBL/GenBank/DDBJ databases">
        <authorList>
            <person name="Gilroy R."/>
        </authorList>
    </citation>
    <scope>NUCLEOTIDE SEQUENCE</scope>
    <source>
        <strain evidence="3">17073</strain>
    </source>
</reference>
<proteinExistence type="inferred from homology"/>
<evidence type="ECO:0000256" key="1">
    <source>
        <dbReference type="ARBA" id="ARBA00010574"/>
    </source>
</evidence>
<dbReference type="GO" id="GO:0090071">
    <property type="term" value="P:negative regulation of ribosome biogenesis"/>
    <property type="evidence" value="ECO:0007669"/>
    <property type="project" value="UniProtKB-UniRule"/>
</dbReference>
<organism evidence="3 4">
    <name type="scientific">Candidatus Limisoma intestinavium</name>
    <dbReference type="NCBI Taxonomy" id="2840856"/>
    <lineage>
        <taxon>Bacteria</taxon>
        <taxon>Pseudomonadati</taxon>
        <taxon>Bacteroidota</taxon>
        <taxon>Bacteroidia</taxon>
        <taxon>Bacteroidales</taxon>
        <taxon>Candidatus Limisoma</taxon>
    </lineage>
</organism>
<accession>A0A9D1LGY4</accession>
<dbReference type="AlphaFoldDB" id="A0A9D1LGY4"/>
<dbReference type="EMBL" id="DVMS01000164">
    <property type="protein sequence ID" value="HIU39160.1"/>
    <property type="molecule type" value="Genomic_DNA"/>
</dbReference>
<dbReference type="PANTHER" id="PTHR21043">
    <property type="entry name" value="IOJAP SUPERFAMILY ORTHOLOG"/>
    <property type="match status" value="1"/>
</dbReference>
<dbReference type="InterPro" id="IPR043519">
    <property type="entry name" value="NT_sf"/>
</dbReference>
<dbReference type="PANTHER" id="PTHR21043:SF0">
    <property type="entry name" value="MITOCHONDRIAL ASSEMBLY OF RIBOSOMAL LARGE SUBUNIT PROTEIN 1"/>
    <property type="match status" value="1"/>
</dbReference>
<keyword evidence="2" id="KW-0678">Repressor</keyword>
<name>A0A9D1LGY4_9BACT</name>
<evidence type="ECO:0000313" key="4">
    <source>
        <dbReference type="Proteomes" id="UP000824076"/>
    </source>
</evidence>
<dbReference type="GO" id="GO:0005737">
    <property type="term" value="C:cytoplasm"/>
    <property type="evidence" value="ECO:0007669"/>
    <property type="project" value="UniProtKB-SubCell"/>
</dbReference>
<dbReference type="Proteomes" id="UP000824076">
    <property type="component" value="Unassembled WGS sequence"/>
</dbReference>
<dbReference type="GO" id="GO:0043023">
    <property type="term" value="F:ribosomal large subunit binding"/>
    <property type="evidence" value="ECO:0007669"/>
    <property type="project" value="TreeGrafter"/>
</dbReference>
<comment type="function">
    <text evidence="2">Functions as a ribosomal silencing factor. Interacts with ribosomal protein uL14 (rplN), blocking formation of intersubunit bridge B8. Prevents association of the 30S and 50S ribosomal subunits and the formation of functional ribosomes, thus repressing translation.</text>
</comment>
<dbReference type="Gene3D" id="3.30.460.10">
    <property type="entry name" value="Beta Polymerase, domain 2"/>
    <property type="match status" value="1"/>
</dbReference>
<evidence type="ECO:0000256" key="2">
    <source>
        <dbReference type="HAMAP-Rule" id="MF_01477"/>
    </source>
</evidence>
<gene>
    <name evidence="2 3" type="primary">rsfS</name>
    <name evidence="3" type="ORF">IAD18_05805</name>
</gene>